<sequence length="156" mass="17289">MLDTMYIPQAARSKLGSDGSTSFPKCVPLDPPTQPWQASSRLPRVFRASFPFHWKTPWPPPLTRLTGCILSSVQPLWTAATPPSPSEDRYMHRARQFGSEEPGVPGCKFETRGEMAVHPHSPFCPRLNQLGYSDEKKCVEDSKGRGAHNAGKLGVE</sequence>
<evidence type="ECO:0000313" key="1">
    <source>
        <dbReference type="EMBL" id="OHE90968.1"/>
    </source>
</evidence>
<reference evidence="1 2" key="1">
    <citation type="submission" date="2016-09" db="EMBL/GenBank/DDBJ databases">
        <authorList>
            <person name="Capua I."/>
            <person name="De Benedictis P."/>
            <person name="Joannis T."/>
            <person name="Lombin L.H."/>
            <person name="Cattoli G."/>
        </authorList>
    </citation>
    <scope>NUCLEOTIDE SEQUENCE [LARGE SCALE GENOMIC DNA]</scope>
    <source>
        <strain evidence="1 2">IMI 309357</strain>
    </source>
</reference>
<accession>A0A1G4AP55</accession>
<dbReference type="GeneID" id="34566871"/>
<comment type="caution">
    <text evidence="1">The sequence shown here is derived from an EMBL/GenBank/DDBJ whole genome shotgun (WGS) entry which is preliminary data.</text>
</comment>
<protein>
    <submittedName>
        <fullName evidence="1">Uncharacterized protein</fullName>
    </submittedName>
</protein>
<dbReference type="AlphaFoldDB" id="A0A1G4AP55"/>
<dbReference type="EMBL" id="MJBS01000210">
    <property type="protein sequence ID" value="OHE90968.1"/>
    <property type="molecule type" value="Genomic_DNA"/>
</dbReference>
<gene>
    <name evidence="1" type="ORF">CORC01_13745</name>
</gene>
<proteinExistence type="predicted"/>
<organism evidence="1 2">
    <name type="scientific">Colletotrichum orchidophilum</name>
    <dbReference type="NCBI Taxonomy" id="1209926"/>
    <lineage>
        <taxon>Eukaryota</taxon>
        <taxon>Fungi</taxon>
        <taxon>Dikarya</taxon>
        <taxon>Ascomycota</taxon>
        <taxon>Pezizomycotina</taxon>
        <taxon>Sordariomycetes</taxon>
        <taxon>Hypocreomycetidae</taxon>
        <taxon>Glomerellales</taxon>
        <taxon>Glomerellaceae</taxon>
        <taxon>Colletotrichum</taxon>
    </lineage>
</organism>
<keyword evidence="2" id="KW-1185">Reference proteome</keyword>
<dbReference type="RefSeq" id="XP_022468142.1">
    <property type="nucleotide sequence ID" value="XM_022625361.1"/>
</dbReference>
<name>A0A1G4AP55_9PEZI</name>
<evidence type="ECO:0000313" key="2">
    <source>
        <dbReference type="Proteomes" id="UP000176998"/>
    </source>
</evidence>
<dbReference type="Proteomes" id="UP000176998">
    <property type="component" value="Unassembled WGS sequence"/>
</dbReference>